<dbReference type="SUPFAM" id="SSF74653">
    <property type="entry name" value="TolA/TonB C-terminal domain"/>
    <property type="match status" value="1"/>
</dbReference>
<evidence type="ECO:0000256" key="2">
    <source>
        <dbReference type="ARBA" id="ARBA00006555"/>
    </source>
</evidence>
<evidence type="ECO:0000256" key="8">
    <source>
        <dbReference type="ARBA" id="ARBA00022989"/>
    </source>
</evidence>
<dbReference type="InterPro" id="IPR051045">
    <property type="entry name" value="TonB-dependent_transducer"/>
</dbReference>
<dbReference type="AlphaFoldDB" id="A0A1E8DZK5"/>
<gene>
    <name evidence="12" type="ORF">BJN41_12030</name>
</gene>
<dbReference type="Proteomes" id="UP000186931">
    <property type="component" value="Unassembled WGS sequence"/>
</dbReference>
<name>A0A1E8DZK5_9GAMM</name>
<feature type="compositionally biased region" description="Polar residues" evidence="10">
    <location>
        <begin position="176"/>
        <end position="190"/>
    </location>
</feature>
<evidence type="ECO:0000256" key="9">
    <source>
        <dbReference type="ARBA" id="ARBA00023136"/>
    </source>
</evidence>
<evidence type="ECO:0000256" key="10">
    <source>
        <dbReference type="SAM" id="MobiDB-lite"/>
    </source>
</evidence>
<comment type="subcellular location">
    <subcellularLocation>
        <location evidence="1">Cell inner membrane</location>
        <topology evidence="1">Single-pass membrane protein</topology>
        <orientation evidence="1">Periplasmic side</orientation>
    </subcellularLocation>
</comment>
<keyword evidence="9" id="KW-0472">Membrane</keyword>
<evidence type="ECO:0000313" key="12">
    <source>
        <dbReference type="EMBL" id="OFE42835.1"/>
    </source>
</evidence>
<feature type="region of interest" description="Disordered" evidence="10">
    <location>
        <begin position="159"/>
        <end position="192"/>
    </location>
</feature>
<keyword evidence="7" id="KW-0653">Protein transport</keyword>
<evidence type="ECO:0000256" key="6">
    <source>
        <dbReference type="ARBA" id="ARBA00022692"/>
    </source>
</evidence>
<dbReference type="GO" id="GO:0098797">
    <property type="term" value="C:plasma membrane protein complex"/>
    <property type="evidence" value="ECO:0007669"/>
    <property type="project" value="TreeGrafter"/>
</dbReference>
<evidence type="ECO:0000256" key="1">
    <source>
        <dbReference type="ARBA" id="ARBA00004383"/>
    </source>
</evidence>
<accession>A0A1E8DZK5</accession>
<dbReference type="PANTHER" id="PTHR33446:SF2">
    <property type="entry name" value="PROTEIN TONB"/>
    <property type="match status" value="1"/>
</dbReference>
<keyword evidence="3" id="KW-0813">Transport</keyword>
<keyword evidence="12" id="KW-0675">Receptor</keyword>
<evidence type="ECO:0000256" key="5">
    <source>
        <dbReference type="ARBA" id="ARBA00022519"/>
    </source>
</evidence>
<comment type="similarity">
    <text evidence="2">Belongs to the TonB family.</text>
</comment>
<evidence type="ECO:0000259" key="11">
    <source>
        <dbReference type="PROSITE" id="PS52015"/>
    </source>
</evidence>
<dbReference type="GO" id="GO:0055085">
    <property type="term" value="P:transmembrane transport"/>
    <property type="evidence" value="ECO:0007669"/>
    <property type="project" value="InterPro"/>
</dbReference>
<sequence>MNQSPNAMMLISHTKKKKVVTALVVVALGHLGALWALGQMQTPNLKPIEKEPLKVRFVKIQEQPKPLPPQPKAEPQPEKNKPQPVKEVPVVEKPLPPPPKKVEKVQQVKKAEVPKPVAKPIEKPVERVVQPTPVATVIETKVVQPAPKPTVVPVAPAPAPVAPSAPKTVSIGGSGVQWSRSPKPTYSNRDLQGETRNVVVRIEANEKGVITDAQITRSSGLPALDQKILRAVRSAKFKPYKENGVAYPIRAEQPFELTLNPNG</sequence>
<reference evidence="12 13" key="1">
    <citation type="submission" date="2016-10" db="EMBL/GenBank/DDBJ databases">
        <title>Genome of airborne Acinetobacter sp. 5-2Ac02 in the hospital environment: Species near to Acinetobacter towneri.</title>
        <authorList>
            <person name="Barbosa B."/>
            <person name="Fernandez-Garcia L."/>
            <person name="Gato E."/>
            <person name="Leao R."/>
            <person name="Albano R."/>
            <person name="Fernandez B."/>
            <person name="Fernandez-Cuenca F."/>
            <person name="Marques E."/>
            <person name="Tomas M."/>
        </authorList>
    </citation>
    <scope>NUCLEOTIDE SEQUENCE [LARGE SCALE GENOMIC DNA]</scope>
    <source>
        <strain evidence="12 13">5-2Ac02</strain>
    </source>
</reference>
<keyword evidence="6" id="KW-0812">Transmembrane</keyword>
<feature type="region of interest" description="Disordered" evidence="10">
    <location>
        <begin position="62"/>
        <end position="107"/>
    </location>
</feature>
<dbReference type="EMBL" id="MKQS01000023">
    <property type="protein sequence ID" value="OFE42835.1"/>
    <property type="molecule type" value="Genomic_DNA"/>
</dbReference>
<evidence type="ECO:0000256" key="4">
    <source>
        <dbReference type="ARBA" id="ARBA00022475"/>
    </source>
</evidence>
<dbReference type="STRING" id="202956.BJN41_12030"/>
<dbReference type="Pfam" id="PF03544">
    <property type="entry name" value="TonB_C"/>
    <property type="match status" value="1"/>
</dbReference>
<feature type="compositionally biased region" description="Low complexity" evidence="10">
    <location>
        <begin position="82"/>
        <end position="93"/>
    </location>
</feature>
<feature type="domain" description="TonB C-terminal" evidence="11">
    <location>
        <begin position="170"/>
        <end position="263"/>
    </location>
</feature>
<keyword evidence="5" id="KW-0997">Cell inner membrane</keyword>
<dbReference type="GO" id="GO:0031992">
    <property type="term" value="F:energy transducer activity"/>
    <property type="evidence" value="ECO:0007669"/>
    <property type="project" value="TreeGrafter"/>
</dbReference>
<feature type="compositionally biased region" description="Pro residues" evidence="10">
    <location>
        <begin position="65"/>
        <end position="74"/>
    </location>
</feature>
<dbReference type="InterPro" id="IPR037682">
    <property type="entry name" value="TonB_C"/>
</dbReference>
<dbReference type="RefSeq" id="WP_070155243.1">
    <property type="nucleotide sequence ID" value="NZ_JACANQ010000004.1"/>
</dbReference>
<dbReference type="GO" id="GO:0015031">
    <property type="term" value="P:protein transport"/>
    <property type="evidence" value="ECO:0007669"/>
    <property type="project" value="UniProtKB-KW"/>
</dbReference>
<evidence type="ECO:0000313" key="13">
    <source>
        <dbReference type="Proteomes" id="UP000186931"/>
    </source>
</evidence>
<protein>
    <submittedName>
        <fullName evidence="12">TonB-dependent receptor</fullName>
    </submittedName>
</protein>
<proteinExistence type="inferred from homology"/>
<evidence type="ECO:0000256" key="3">
    <source>
        <dbReference type="ARBA" id="ARBA00022448"/>
    </source>
</evidence>
<dbReference type="PROSITE" id="PS52015">
    <property type="entry name" value="TONB_CTD"/>
    <property type="match status" value="1"/>
</dbReference>
<dbReference type="PANTHER" id="PTHR33446">
    <property type="entry name" value="PROTEIN TONB-RELATED"/>
    <property type="match status" value="1"/>
</dbReference>
<comment type="caution">
    <text evidence="12">The sequence shown here is derived from an EMBL/GenBank/DDBJ whole genome shotgun (WGS) entry which is preliminary data.</text>
</comment>
<keyword evidence="8" id="KW-1133">Transmembrane helix</keyword>
<dbReference type="InterPro" id="IPR006260">
    <property type="entry name" value="TonB/TolA_C"/>
</dbReference>
<keyword evidence="4" id="KW-1003">Cell membrane</keyword>
<evidence type="ECO:0000256" key="7">
    <source>
        <dbReference type="ARBA" id="ARBA00022927"/>
    </source>
</evidence>
<dbReference type="NCBIfam" id="TIGR01352">
    <property type="entry name" value="tonB_Cterm"/>
    <property type="match status" value="1"/>
</dbReference>
<organism evidence="12 13">
    <name type="scientific">Acinetobacter towneri</name>
    <dbReference type="NCBI Taxonomy" id="202956"/>
    <lineage>
        <taxon>Bacteria</taxon>
        <taxon>Pseudomonadati</taxon>
        <taxon>Pseudomonadota</taxon>
        <taxon>Gammaproteobacteria</taxon>
        <taxon>Moraxellales</taxon>
        <taxon>Moraxellaceae</taxon>
        <taxon>Acinetobacter</taxon>
    </lineage>
</organism>
<dbReference type="Gene3D" id="3.30.1150.10">
    <property type="match status" value="1"/>
</dbReference>